<comment type="subcellular location">
    <subcellularLocation>
        <location evidence="1">Membrane</location>
        <topology evidence="1">Multi-pass membrane protein</topology>
    </subcellularLocation>
</comment>
<evidence type="ECO:0000313" key="7">
    <source>
        <dbReference type="EMBL" id="SFV63176.1"/>
    </source>
</evidence>
<dbReference type="PANTHER" id="PTHR22773">
    <property type="entry name" value="NADH DEHYDROGENASE"/>
    <property type="match status" value="1"/>
</dbReference>
<feature type="transmembrane region" description="Helical" evidence="5">
    <location>
        <begin position="80"/>
        <end position="98"/>
    </location>
</feature>
<name>A0A1W1CBL1_9ZZZZ</name>
<dbReference type="GO" id="GO:0008137">
    <property type="term" value="F:NADH dehydrogenase (ubiquinone) activity"/>
    <property type="evidence" value="ECO:0007669"/>
    <property type="project" value="InterPro"/>
</dbReference>
<feature type="domain" description="NADH:quinone oxidoreductase/Mrp antiporter transmembrane" evidence="6">
    <location>
        <begin position="129"/>
        <end position="423"/>
    </location>
</feature>
<dbReference type="HAMAP" id="MF_00445">
    <property type="entry name" value="NDH1_NuoN_1"/>
    <property type="match status" value="1"/>
</dbReference>
<feature type="transmembrane region" description="Helical" evidence="5">
    <location>
        <begin position="12"/>
        <end position="33"/>
    </location>
</feature>
<evidence type="ECO:0000256" key="4">
    <source>
        <dbReference type="ARBA" id="ARBA00023136"/>
    </source>
</evidence>
<feature type="transmembrane region" description="Helical" evidence="5">
    <location>
        <begin position="408"/>
        <end position="429"/>
    </location>
</feature>
<dbReference type="InterPro" id="IPR010096">
    <property type="entry name" value="NADH-Q_OxRdtase_suN/2"/>
</dbReference>
<reference evidence="7" key="1">
    <citation type="submission" date="2016-10" db="EMBL/GenBank/DDBJ databases">
        <authorList>
            <person name="de Groot N.N."/>
        </authorList>
    </citation>
    <scope>NUCLEOTIDE SEQUENCE</scope>
</reference>
<feature type="transmembrane region" description="Helical" evidence="5">
    <location>
        <begin position="164"/>
        <end position="185"/>
    </location>
</feature>
<dbReference type="NCBIfam" id="TIGR01770">
    <property type="entry name" value="NDH_I_N"/>
    <property type="match status" value="1"/>
</dbReference>
<protein>
    <submittedName>
        <fullName evidence="7">NADH-ubiquinone oxidoreductase chain N</fullName>
        <ecNumber evidence="7">1.6.5.3</ecNumber>
    </submittedName>
</protein>
<evidence type="ECO:0000256" key="5">
    <source>
        <dbReference type="SAM" id="Phobius"/>
    </source>
</evidence>
<dbReference type="GO" id="GO:0016491">
    <property type="term" value="F:oxidoreductase activity"/>
    <property type="evidence" value="ECO:0007669"/>
    <property type="project" value="UniProtKB-KW"/>
</dbReference>
<sequence>MNINFDLSQLFFIIPEIFLLTSVVVILILSLFLSKKNQETTYYLSQFTLLLTSIFLLFLVGSDTQIILNDQFIFDNLSNSLKIVVIVFSMMFLLYSRYYLKVHRFYSNEYFILSLLAIFGTMIMMSGYSLLTIYLGLELLSLSLYTLIAMAKHRVNAVEASLKYFVLGALSSGILLYGMSMLYGITGSLNIIDISQTTQQIMTDRELLVLNFGLTFVIIGIAFKLGAVPFHMWIPDVYHGAPTAVTMFLSSIPKISAFVIMVRLVHDALGGLISHWQELLLILSILSIVLGTLVAIVQTNLKRLLAYSTISHVGFVLLGFAVGSIDGIASGLFYVLVYSLVSLSGFGVIIYLNSKGFEAENISDYNGLAKSHPSLALMMLIVILAMAGIPPLIGFYSKFYIIQQVLNAGFVELAIVAVIFAVIGAYYYLRVIKAMYFETSEREFKIYNVVDIKLMLIINTLMIVIFSLFPDYWIEFSKSLLS</sequence>
<feature type="transmembrane region" description="Helical" evidence="5">
    <location>
        <begin position="331"/>
        <end position="354"/>
    </location>
</feature>
<proteinExistence type="inferred from homology"/>
<evidence type="ECO:0000256" key="1">
    <source>
        <dbReference type="ARBA" id="ARBA00004141"/>
    </source>
</evidence>
<feature type="transmembrane region" description="Helical" evidence="5">
    <location>
        <begin position="304"/>
        <end position="325"/>
    </location>
</feature>
<feature type="transmembrane region" description="Helical" evidence="5">
    <location>
        <begin position="375"/>
        <end position="396"/>
    </location>
</feature>
<dbReference type="EMBL" id="FPHJ01000040">
    <property type="protein sequence ID" value="SFV63176.1"/>
    <property type="molecule type" value="Genomic_DNA"/>
</dbReference>
<feature type="transmembrane region" description="Helical" evidence="5">
    <location>
        <begin position="279"/>
        <end position="297"/>
    </location>
</feature>
<dbReference type="Pfam" id="PF00361">
    <property type="entry name" value="Proton_antipo_M"/>
    <property type="match status" value="1"/>
</dbReference>
<gene>
    <name evidence="7" type="ORF">MNB_SUP05-5-395</name>
</gene>
<keyword evidence="4 5" id="KW-0472">Membrane</keyword>
<dbReference type="AlphaFoldDB" id="A0A1W1CBL1"/>
<dbReference type="GO" id="GO:0042773">
    <property type="term" value="P:ATP synthesis coupled electron transport"/>
    <property type="evidence" value="ECO:0007669"/>
    <property type="project" value="InterPro"/>
</dbReference>
<keyword evidence="7" id="KW-0560">Oxidoreductase</keyword>
<evidence type="ECO:0000259" key="6">
    <source>
        <dbReference type="Pfam" id="PF00361"/>
    </source>
</evidence>
<dbReference type="GO" id="GO:0016020">
    <property type="term" value="C:membrane"/>
    <property type="evidence" value="ECO:0007669"/>
    <property type="project" value="UniProtKB-SubCell"/>
</dbReference>
<keyword evidence="7" id="KW-0830">Ubiquinone</keyword>
<evidence type="ECO:0000256" key="3">
    <source>
        <dbReference type="ARBA" id="ARBA00022989"/>
    </source>
</evidence>
<keyword evidence="2 5" id="KW-0812">Transmembrane</keyword>
<evidence type="ECO:0000256" key="2">
    <source>
        <dbReference type="ARBA" id="ARBA00022692"/>
    </source>
</evidence>
<dbReference type="InterPro" id="IPR001750">
    <property type="entry name" value="ND/Mrp_TM"/>
</dbReference>
<accession>A0A1W1CBL1</accession>
<keyword evidence="3 5" id="KW-1133">Transmembrane helix</keyword>
<feature type="transmembrane region" description="Helical" evidence="5">
    <location>
        <begin position="110"/>
        <end position="127"/>
    </location>
</feature>
<dbReference type="PRINTS" id="PR01434">
    <property type="entry name" value="NADHDHGNASE5"/>
</dbReference>
<dbReference type="NCBIfam" id="NF004442">
    <property type="entry name" value="PRK05777.1-5"/>
    <property type="match status" value="1"/>
</dbReference>
<feature type="transmembrane region" description="Helical" evidence="5">
    <location>
        <begin position="450"/>
        <end position="469"/>
    </location>
</feature>
<feature type="transmembrane region" description="Helical" evidence="5">
    <location>
        <begin position="40"/>
        <end position="60"/>
    </location>
</feature>
<feature type="transmembrane region" description="Helical" evidence="5">
    <location>
        <begin position="212"/>
        <end position="234"/>
    </location>
</feature>
<organism evidence="7">
    <name type="scientific">hydrothermal vent metagenome</name>
    <dbReference type="NCBI Taxonomy" id="652676"/>
    <lineage>
        <taxon>unclassified sequences</taxon>
        <taxon>metagenomes</taxon>
        <taxon>ecological metagenomes</taxon>
    </lineage>
</organism>
<dbReference type="EC" id="1.6.5.3" evidence="7"/>